<reference evidence="2" key="1">
    <citation type="submission" date="2023-11" db="EMBL/GenBank/DDBJ databases">
        <authorList>
            <person name="Alioto T."/>
            <person name="Alioto T."/>
            <person name="Gomez Garrido J."/>
        </authorList>
    </citation>
    <scope>NUCLEOTIDE SEQUENCE</scope>
</reference>
<dbReference type="GO" id="GO:0016791">
    <property type="term" value="F:phosphatase activity"/>
    <property type="evidence" value="ECO:0007669"/>
    <property type="project" value="InterPro"/>
</dbReference>
<dbReference type="AlphaFoldDB" id="A0AAI9EBP7"/>
<keyword evidence="1" id="KW-0378">Hydrolase</keyword>
<dbReference type="InterPro" id="IPR006384">
    <property type="entry name" value="HAD_hydro_PyrdxlP_Pase-like"/>
</dbReference>
<dbReference type="PANTHER" id="PTHR28181">
    <property type="entry name" value="UPF0655 PROTEIN YCR015C"/>
    <property type="match status" value="1"/>
</dbReference>
<dbReference type="Gene3D" id="3.40.50.1000">
    <property type="entry name" value="HAD superfamily/HAD-like"/>
    <property type="match status" value="1"/>
</dbReference>
<dbReference type="Gene3D" id="3.90.1470.20">
    <property type="match status" value="1"/>
</dbReference>
<evidence type="ECO:0000313" key="3">
    <source>
        <dbReference type="Proteomes" id="UP001296104"/>
    </source>
</evidence>
<accession>A0AAI9EBP7</accession>
<comment type="caution">
    <text evidence="2">The sequence shown here is derived from an EMBL/GenBank/DDBJ whole genome shotgun (WGS) entry which is preliminary data.</text>
</comment>
<gene>
    <name evidence="2" type="ORF">LECACI_7A005556</name>
</gene>
<dbReference type="PANTHER" id="PTHR28181:SF2">
    <property type="entry name" value="PHOSPHORIC MONOESTER HYDROLASE"/>
    <property type="match status" value="1"/>
</dbReference>
<dbReference type="NCBIfam" id="TIGR01488">
    <property type="entry name" value="HAD-SF-IB"/>
    <property type="match status" value="1"/>
</dbReference>
<dbReference type="SUPFAM" id="SSF56784">
    <property type="entry name" value="HAD-like"/>
    <property type="match status" value="1"/>
</dbReference>
<keyword evidence="3" id="KW-1185">Reference proteome</keyword>
<evidence type="ECO:0000256" key="1">
    <source>
        <dbReference type="ARBA" id="ARBA00022801"/>
    </source>
</evidence>
<dbReference type="EMBL" id="CAVMBE010000036">
    <property type="protein sequence ID" value="CAK4030398.1"/>
    <property type="molecule type" value="Genomic_DNA"/>
</dbReference>
<dbReference type="InterPro" id="IPR050849">
    <property type="entry name" value="HAD-like_hydrolase_phosphatase"/>
</dbReference>
<dbReference type="InterPro" id="IPR023214">
    <property type="entry name" value="HAD_sf"/>
</dbReference>
<protein>
    <submittedName>
        <fullName evidence="2">Pdp3-interacting factor 1-like</fullName>
    </submittedName>
</protein>
<sequence length="281" mass="31250">MTATSDLPAMNTPFKNPKFIFFTDFDGTITLKDSNDYMTDNIGFGYDKRRQGNIDTLEGKTTFRKLTVDSSESFQGMMDSVTKPFPECIDYLVENIKPDPHFNEYFQWALANQIPTVVLSSGMEPIIRAILKNLVGPDHEKIDIVANEAVARPGKSIDQEGGWQIKFHDESGFGHDKSMTIRPYANLPKEQRPTLFYAGDGVSDFSAAKETDLLFAKKGNDLITYCVKDSIPFTVFEDWSSILATVKKIVAGEITVHDAAKQGYEEYKKGNAGVAVNGKAS</sequence>
<organism evidence="2 3">
    <name type="scientific">Lecanosticta acicola</name>
    <dbReference type="NCBI Taxonomy" id="111012"/>
    <lineage>
        <taxon>Eukaryota</taxon>
        <taxon>Fungi</taxon>
        <taxon>Dikarya</taxon>
        <taxon>Ascomycota</taxon>
        <taxon>Pezizomycotina</taxon>
        <taxon>Dothideomycetes</taxon>
        <taxon>Dothideomycetidae</taxon>
        <taxon>Mycosphaerellales</taxon>
        <taxon>Mycosphaerellaceae</taxon>
        <taxon>Lecanosticta</taxon>
    </lineage>
</organism>
<dbReference type="Pfam" id="PF12710">
    <property type="entry name" value="HAD"/>
    <property type="match status" value="1"/>
</dbReference>
<dbReference type="Proteomes" id="UP001296104">
    <property type="component" value="Unassembled WGS sequence"/>
</dbReference>
<name>A0AAI9EBP7_9PEZI</name>
<dbReference type="NCBIfam" id="TIGR01489">
    <property type="entry name" value="DKMTPPase-SF"/>
    <property type="match status" value="1"/>
</dbReference>
<dbReference type="InterPro" id="IPR036412">
    <property type="entry name" value="HAD-like_sf"/>
</dbReference>
<evidence type="ECO:0000313" key="2">
    <source>
        <dbReference type="EMBL" id="CAK4030398.1"/>
    </source>
</evidence>
<proteinExistence type="predicted"/>